<dbReference type="InterPro" id="IPR001932">
    <property type="entry name" value="PPM-type_phosphatase-like_dom"/>
</dbReference>
<sequence length="483" mass="52145">MNPFLIAGQTDVGQRRKNNQDTFICSTIWSESSALLAAIDGVGGYAGGDRAAAIAKESIEQYMATPNGDPLSMLREAVVFANNQINTQREQNLQLAQMCCVLTTAVADSRTQKLYFVHVGDTRLYRYRRGVLEKLTHDHSMVGVREDANELTEAEAMQHPRRNEILREVGSMAHRVDDPDFLESGETDFLPGDLLLLCSDGLTDMITQAQIRSVLDQNLSLEKQVTELIGLANKQGGNDNITVVLARNTTPATPQPVVANSTDQTLPLKPSSKPAPAISPKTTSGKTEPAKRGLTGFWILIGLVLAGTIAGLVWYQNQGPSQSDPLVSGSPPTVSDPADSTQAIAPTVSRFDSLLQTAYRSSNHRLTLPADTVRLTQPLLLTDSLQNIVGATGLTVFVPADTAQAQVALRITRSGPVALQNLVISGFKTGIETSPGTRLHLSKVSFRNVSQPVQAVIGQETFRDAVIVVTLQNQTDSSKTRPR</sequence>
<keyword evidence="2" id="KW-0812">Transmembrane</keyword>
<comment type="caution">
    <text evidence="4">The sequence shown here is derived from an EMBL/GenBank/DDBJ whole genome shotgun (WGS) entry which is preliminary data.</text>
</comment>
<name>A0A368JI15_9BACT</name>
<dbReference type="SMART" id="SM00332">
    <property type="entry name" value="PP2Cc"/>
    <property type="match status" value="1"/>
</dbReference>
<organism evidence="4 5">
    <name type="scientific">Larkinella punicea</name>
    <dbReference type="NCBI Taxonomy" id="2315727"/>
    <lineage>
        <taxon>Bacteria</taxon>
        <taxon>Pseudomonadati</taxon>
        <taxon>Bacteroidota</taxon>
        <taxon>Cytophagia</taxon>
        <taxon>Cytophagales</taxon>
        <taxon>Spirosomataceae</taxon>
        <taxon>Larkinella</taxon>
    </lineage>
</organism>
<dbReference type="OrthoDB" id="9801841at2"/>
<dbReference type="Gene3D" id="3.60.40.10">
    <property type="entry name" value="PPM-type phosphatase domain"/>
    <property type="match status" value="1"/>
</dbReference>
<dbReference type="SMART" id="SM00331">
    <property type="entry name" value="PP2C_SIG"/>
    <property type="match status" value="1"/>
</dbReference>
<evidence type="ECO:0000256" key="2">
    <source>
        <dbReference type="SAM" id="Phobius"/>
    </source>
</evidence>
<dbReference type="Proteomes" id="UP000253383">
    <property type="component" value="Unassembled WGS sequence"/>
</dbReference>
<keyword evidence="5" id="KW-1185">Reference proteome</keyword>
<dbReference type="AlphaFoldDB" id="A0A368JI15"/>
<dbReference type="Pfam" id="PF13672">
    <property type="entry name" value="PP2C_2"/>
    <property type="match status" value="1"/>
</dbReference>
<dbReference type="SUPFAM" id="SSF81606">
    <property type="entry name" value="PP2C-like"/>
    <property type="match status" value="1"/>
</dbReference>
<dbReference type="InterPro" id="IPR015655">
    <property type="entry name" value="PP2C"/>
</dbReference>
<dbReference type="CDD" id="cd00143">
    <property type="entry name" value="PP2Cc"/>
    <property type="match status" value="1"/>
</dbReference>
<evidence type="ECO:0000313" key="4">
    <source>
        <dbReference type="EMBL" id="RCR65741.1"/>
    </source>
</evidence>
<evidence type="ECO:0000313" key="5">
    <source>
        <dbReference type="Proteomes" id="UP000253383"/>
    </source>
</evidence>
<gene>
    <name evidence="4" type="ORF">DUE52_30410</name>
</gene>
<feature type="compositionally biased region" description="Polar residues" evidence="1">
    <location>
        <begin position="252"/>
        <end position="265"/>
    </location>
</feature>
<proteinExistence type="predicted"/>
<dbReference type="PROSITE" id="PS51746">
    <property type="entry name" value="PPM_2"/>
    <property type="match status" value="1"/>
</dbReference>
<reference evidence="4 5" key="1">
    <citation type="submission" date="2018-07" db="EMBL/GenBank/DDBJ databases">
        <title>Genome analysis of Larkinella rosea.</title>
        <authorList>
            <person name="Zhou Z."/>
            <person name="Wang G."/>
        </authorList>
    </citation>
    <scope>NUCLEOTIDE SEQUENCE [LARGE SCALE GENOMIC DNA]</scope>
    <source>
        <strain evidence="5">zzj9</strain>
    </source>
</reference>
<evidence type="ECO:0000259" key="3">
    <source>
        <dbReference type="PROSITE" id="PS51746"/>
    </source>
</evidence>
<dbReference type="RefSeq" id="WP_114409910.1">
    <property type="nucleotide sequence ID" value="NZ_QOWE01000036.1"/>
</dbReference>
<dbReference type="PANTHER" id="PTHR47992">
    <property type="entry name" value="PROTEIN PHOSPHATASE"/>
    <property type="match status" value="1"/>
</dbReference>
<feature type="transmembrane region" description="Helical" evidence="2">
    <location>
        <begin position="296"/>
        <end position="315"/>
    </location>
</feature>
<accession>A0A368JI15</accession>
<dbReference type="EMBL" id="QOWE01000036">
    <property type="protein sequence ID" value="RCR65741.1"/>
    <property type="molecule type" value="Genomic_DNA"/>
</dbReference>
<feature type="compositionally biased region" description="Low complexity" evidence="1">
    <location>
        <begin position="266"/>
        <end position="281"/>
    </location>
</feature>
<evidence type="ECO:0000256" key="1">
    <source>
        <dbReference type="SAM" id="MobiDB-lite"/>
    </source>
</evidence>
<dbReference type="InterPro" id="IPR036457">
    <property type="entry name" value="PPM-type-like_dom_sf"/>
</dbReference>
<dbReference type="GO" id="GO:0004722">
    <property type="term" value="F:protein serine/threonine phosphatase activity"/>
    <property type="evidence" value="ECO:0007669"/>
    <property type="project" value="InterPro"/>
</dbReference>
<feature type="region of interest" description="Disordered" evidence="1">
    <location>
        <begin position="252"/>
        <end position="289"/>
    </location>
</feature>
<feature type="domain" description="PPM-type phosphatase" evidence="3">
    <location>
        <begin position="6"/>
        <end position="248"/>
    </location>
</feature>
<keyword evidence="2" id="KW-1133">Transmembrane helix</keyword>
<protein>
    <submittedName>
        <fullName evidence="4">Serine/threonine-protein phosphatase</fullName>
    </submittedName>
</protein>
<keyword evidence="2" id="KW-0472">Membrane</keyword>
<feature type="region of interest" description="Disordered" evidence="1">
    <location>
        <begin position="321"/>
        <end position="340"/>
    </location>
</feature>